<protein>
    <submittedName>
        <fullName evidence="7">Helicase carboxy-terminal domain protein</fullName>
    </submittedName>
</protein>
<dbReference type="SUPFAM" id="SSF52540">
    <property type="entry name" value="P-loop containing nucleoside triphosphate hydrolases"/>
    <property type="match status" value="4"/>
</dbReference>
<keyword evidence="7" id="KW-0067">ATP-binding</keyword>
<dbReference type="GO" id="GO:0004386">
    <property type="term" value="F:helicase activity"/>
    <property type="evidence" value="ECO:0007669"/>
    <property type="project" value="UniProtKB-KW"/>
</dbReference>
<keyword evidence="7" id="KW-0547">Nucleotide-binding</keyword>
<dbReference type="OrthoDB" id="7614088at2759"/>
<keyword evidence="7" id="KW-0347">Helicase</keyword>
<dbReference type="Gene3D" id="3.40.50.300">
    <property type="entry name" value="P-loop containing nucleotide triphosphate hydrolases"/>
    <property type="match status" value="3"/>
</dbReference>
<dbReference type="InterPro" id="IPR000185">
    <property type="entry name" value="SecA"/>
</dbReference>
<dbReference type="HOGENOM" id="CLU_000298_0_0_1"/>
<dbReference type="GO" id="GO:0005524">
    <property type="term" value="F:ATP binding"/>
    <property type="evidence" value="ECO:0007669"/>
    <property type="project" value="InterPro"/>
</dbReference>
<keyword evidence="8" id="KW-1185">Reference proteome</keyword>
<dbReference type="InterPro" id="IPR014018">
    <property type="entry name" value="SecA_motor_DEAD"/>
</dbReference>
<dbReference type="KEGG" id="tet:TTHERM_00227350"/>
<dbReference type="PROSITE" id="PS51194">
    <property type="entry name" value="HELICASE_CTER"/>
    <property type="match status" value="1"/>
</dbReference>
<keyword evidence="2" id="KW-0813">Transport</keyword>
<sequence>MNQPEISNRENNLDAKKLIELFQEYEQDYSELKDKDIILLAGPTGSGKSTTANYLLGYEMFFEKIEIEKEVDGEIYQSETEVFNSNGIFEIGHSGKSHTSTLQKAHLQGNYFLCDSPGFFDNRGTEIEIANAYSLKQFMLNCNSVKMVVLISFFELEARRGALFQEIFKLVTRILQNPEQEQFEKIIFLFTKVPNDKSFKTINSKILDFLDIMKNQEEDRESFTMKTFLKVILNQLKINSNLVIVNPADGNHRLLLQKILSHQSFSNPAEEFCFSVSENANQQIKLYTEETSKIILKQQQYGKYMEVKNRMVEFKQIRDYTGNEFLLYSYQDLSKEIVRIFEKQKNQAFNTFKEASEQSNIFSSQNIKEILDIISYLQMIDEFKAEVFEQGQFKTSENQFKQEIEQVCFEISKRITEDFPQNIENVKNNLQKLKDFSDQTSLGLQIYKQTQNEIRDKYLLEIEDLKQLSERFYIRTQQLEVNSIKDSVTNIAQKIGFIKLIEKFLKAFILNEGENFYETIVQLHKQKNNGLLSNLKLIIADITEEIQKQPSMDDSEIVFNPQLECLPNFEISILKIQNQNSKYSEYIPDCEILYNEALLHLKEFNQQVFNFIKENSQEDFHLHKLQNILKILDEIRNQDDLIQGKTADEYRQIKDEIKQKINKKAREAKKILNQYLQEIEEEENNCDEEEDEDDINSIKSNDLVKNFKLKQQNDFKQLLKAYNFLSDMHWTDQYFQTKFTQTSINKLEVKLNKYLEQCKQNVFNLIKNDKFCQIKKVFLRISCISVFKDVVKNYEGQYQMCVDSVKKKVSELNEQIKKFISCKRGDNIFNSEGWEKLNQYILLLSKIETLDKIADVKGDSNSSLIEIKCLIQTYFEENFQLIKNLSRAKVNPNDEDFTIQSNFVKQAKLINIEYQYIKSLLKRFSFEQLMALVQNVYDEMVTDYISKKEYIENLQEIQGSYDRINRFIQSMSEFDFLKEKFKSLPRPKETIQQVFKNLENLIKNEDFQNLDSEIYLLSQLKSDTDKQALDKSFQKIYDKLYNEIQQVKSYFYFKQNGGFSENIRKNLKIVSEILRVLEKYKNQLYQQSRNELNIFLNIFRQNYIKSQKQMIFSKIKQLKFQEMEQQYEQLMQTFTGLSEFKYIFQQDDWNTFSSEIQNIKEEISKSILNLHHLSKELIYLLNLLQGLNEAQKHPSDFSETFQQELQNSQQEIKLVFNNYETSIRNKIKNKDSFIKTDLKVLKNFAQKAENIEQLNYCDFQVKLFQIEEEIYEESNKNYQEIQNLLVKKDYDQAKKQLLQIKQANEQFFDRIIKNMQIMISKATDQIKDQFPFIEVSCFQNTFLTALNNLKIIKHFVNQDEYLQHETTITKLITHIFTQSRKFFEECDKILIYNDQSFTYQNLINLFKHHSFFEVIQRETVQGAEQAKPLQDLFKSILVKVKEGLLKVKQAQQLIKEKMQVDQALNKNWKKFNALNQILKDSPQLFEQSEELKKIKEIGLQILNDDQLVKEIQKNVESNDQAFQTALENCNFQRVKEIIFSIRKYSQINQEFNTEFIDINSMLKKIEQKVNQIVQEALNIVKASIIYDQKMNDLMNMIYNADEHLKSIDQYPYEPQIQIVLKELTNKLDQEISDLPKQSFMYQSNLKELSQFLISLQKISDQVSKFTQIVDKKLFEAFEIIMQTLGEDVIFELGNILKQDASGAQIVSKIPQFYSYRIDTFNEQVGKHDINYILDKLQQSERGEVKQPLDAKLKLELKQYYETYLKKYEQTIDKYKYIKNKWEEIVDCVKLLSKQINLPNKKVWEEKNTILHLLAQICAYWTLIDSGEQKQGKKDIFKKPNHTQIISIIMLLGIHREIGLWQGVKNYFSRGSQIQFKNQLIEILTGEGKSITLGFCSLTLALLGCEVDVVCYSSYLSERDDKDFRKLFNLFGVSDKIKYGTFKQQAERYLESYLDVRQNTLNIINQSRQNDNRNPLQNTINNKILLIDEVDIFFNLDYYGKTYNPSVSFQTQEIVNIIKEIWNQRGKQESSIITNILQSSSYKQLINKYPAYEKLFQRHIKQLAGDVNNVQQHKKNKNYVVRNNQIGYRQNDSTISFSTCYNYLTLFAYFLENSNGNIDNQALQKEISLNIECGNISYALLPDTYSAILGVTGTLQSLNQQMKQCLKKYKFSTEIYIPSMFGNSKLDFREGDMVKVEIDLENQYLKIQEISFSAIKQQQSVLIFFKDSQSLLQYHESNYLCFSKEKYIVVTDHESSEDFNFLIQKVTRSGQIGLFVREYGRGTDFISLDPNVNNSDGVVVIQTFLSDNKTEEIQIKGRTARQGQKGQYYLILNQQDLIKDFGLQDYQIQQWKNNQINKSFYANLNEVRNAKENKMYANIENNIMQAANLHQKSIEYIQNIKNQKYNQAISYINDNC</sequence>
<evidence type="ECO:0000259" key="6">
    <source>
        <dbReference type="PROSITE" id="PS51196"/>
    </source>
</evidence>
<dbReference type="EMBL" id="GG662718">
    <property type="protein sequence ID" value="EAR94021.1"/>
    <property type="molecule type" value="Genomic_DNA"/>
</dbReference>
<dbReference type="PANTHER" id="PTHR30612:SF0">
    <property type="entry name" value="CHLOROPLAST PROTEIN-TRANSPORTING ATPASE"/>
    <property type="match status" value="1"/>
</dbReference>
<dbReference type="InParanoid" id="Q23BU7"/>
<organism evidence="7 8">
    <name type="scientific">Tetrahymena thermophila (strain SB210)</name>
    <dbReference type="NCBI Taxonomy" id="312017"/>
    <lineage>
        <taxon>Eukaryota</taxon>
        <taxon>Sar</taxon>
        <taxon>Alveolata</taxon>
        <taxon>Ciliophora</taxon>
        <taxon>Intramacronucleata</taxon>
        <taxon>Oligohymenophorea</taxon>
        <taxon>Hymenostomatida</taxon>
        <taxon>Tetrahymenina</taxon>
        <taxon>Tetrahymenidae</taxon>
        <taxon>Tetrahymena</taxon>
    </lineage>
</organism>
<accession>Q23BU7</accession>
<dbReference type="Pfam" id="PF07517">
    <property type="entry name" value="SecA_DEAD"/>
    <property type="match status" value="1"/>
</dbReference>
<evidence type="ECO:0000256" key="2">
    <source>
        <dbReference type="ARBA" id="ARBA00022927"/>
    </source>
</evidence>
<evidence type="ECO:0000313" key="8">
    <source>
        <dbReference type="Proteomes" id="UP000009168"/>
    </source>
</evidence>
<proteinExistence type="predicted"/>
<evidence type="ECO:0000259" key="5">
    <source>
        <dbReference type="PROSITE" id="PS51194"/>
    </source>
</evidence>
<name>Q23BU7_TETTS</name>
<dbReference type="InterPro" id="IPR011115">
    <property type="entry name" value="SecA_DEAD"/>
</dbReference>
<dbReference type="GO" id="GO:0016020">
    <property type="term" value="C:membrane"/>
    <property type="evidence" value="ECO:0007669"/>
    <property type="project" value="InterPro"/>
</dbReference>
<evidence type="ECO:0000256" key="1">
    <source>
        <dbReference type="ARBA" id="ARBA00022490"/>
    </source>
</evidence>
<dbReference type="InterPro" id="IPR003593">
    <property type="entry name" value="AAA+_ATPase"/>
</dbReference>
<feature type="domain" description="Helicase C-terminal" evidence="5">
    <location>
        <begin position="2198"/>
        <end position="2367"/>
    </location>
</feature>
<evidence type="ECO:0000256" key="4">
    <source>
        <dbReference type="SAM" id="Coils"/>
    </source>
</evidence>
<dbReference type="SMART" id="SM00382">
    <property type="entry name" value="AAA"/>
    <property type="match status" value="1"/>
</dbReference>
<dbReference type="RefSeq" id="XP_001014266.1">
    <property type="nucleotide sequence ID" value="XM_001014266.1"/>
</dbReference>
<dbReference type="PANTHER" id="PTHR30612">
    <property type="entry name" value="SECA INNER MEMBRANE COMPONENT OF SEC PROTEIN SECRETION SYSTEM"/>
    <property type="match status" value="1"/>
</dbReference>
<keyword evidence="7" id="KW-0378">Hydrolase</keyword>
<feature type="domain" description="SecA family profile" evidence="6">
    <location>
        <begin position="1749"/>
        <end position="2361"/>
    </location>
</feature>
<dbReference type="InterPro" id="IPR027417">
    <property type="entry name" value="P-loop_NTPase"/>
</dbReference>
<dbReference type="PROSITE" id="PS51196">
    <property type="entry name" value="SECA_MOTOR_DEAD"/>
    <property type="match status" value="1"/>
</dbReference>
<reference evidence="8" key="1">
    <citation type="journal article" date="2006" name="PLoS Biol.">
        <title>Macronuclear genome sequence of the ciliate Tetrahymena thermophila, a model eukaryote.</title>
        <authorList>
            <person name="Eisen J.A."/>
            <person name="Coyne R.S."/>
            <person name="Wu M."/>
            <person name="Wu D."/>
            <person name="Thiagarajan M."/>
            <person name="Wortman J.R."/>
            <person name="Badger J.H."/>
            <person name="Ren Q."/>
            <person name="Amedeo P."/>
            <person name="Jones K.M."/>
            <person name="Tallon L.J."/>
            <person name="Delcher A.L."/>
            <person name="Salzberg S.L."/>
            <person name="Silva J.C."/>
            <person name="Haas B.J."/>
            <person name="Majoros W.H."/>
            <person name="Farzad M."/>
            <person name="Carlton J.M."/>
            <person name="Smith R.K. Jr."/>
            <person name="Garg J."/>
            <person name="Pearlman R.E."/>
            <person name="Karrer K.M."/>
            <person name="Sun L."/>
            <person name="Manning G."/>
            <person name="Elde N.C."/>
            <person name="Turkewitz A.P."/>
            <person name="Asai D.J."/>
            <person name="Wilkes D.E."/>
            <person name="Wang Y."/>
            <person name="Cai H."/>
            <person name="Collins K."/>
            <person name="Stewart B.A."/>
            <person name="Lee S.R."/>
            <person name="Wilamowska K."/>
            <person name="Weinberg Z."/>
            <person name="Ruzzo W.L."/>
            <person name="Wloga D."/>
            <person name="Gaertig J."/>
            <person name="Frankel J."/>
            <person name="Tsao C.-C."/>
            <person name="Gorovsky M.A."/>
            <person name="Keeling P.J."/>
            <person name="Waller R.F."/>
            <person name="Patron N.J."/>
            <person name="Cherry J.M."/>
            <person name="Stover N.A."/>
            <person name="Krieger C.J."/>
            <person name="del Toro C."/>
            <person name="Ryder H.F."/>
            <person name="Williamson S.C."/>
            <person name="Barbeau R.A."/>
            <person name="Hamilton E.P."/>
            <person name="Orias E."/>
        </authorList>
    </citation>
    <scope>NUCLEOTIDE SEQUENCE [LARGE SCALE GENOMIC DNA]</scope>
    <source>
        <strain evidence="8">SB210</strain>
    </source>
</reference>
<dbReference type="Proteomes" id="UP000009168">
    <property type="component" value="Unassembled WGS sequence"/>
</dbReference>
<dbReference type="GO" id="GO:0006886">
    <property type="term" value="P:intracellular protein transport"/>
    <property type="evidence" value="ECO:0007669"/>
    <property type="project" value="InterPro"/>
</dbReference>
<dbReference type="GO" id="GO:0017038">
    <property type="term" value="P:protein import"/>
    <property type="evidence" value="ECO:0007669"/>
    <property type="project" value="InterPro"/>
</dbReference>
<dbReference type="InterPro" id="IPR001650">
    <property type="entry name" value="Helicase_C-like"/>
</dbReference>
<dbReference type="GO" id="GO:0006605">
    <property type="term" value="P:protein targeting"/>
    <property type="evidence" value="ECO:0007669"/>
    <property type="project" value="InterPro"/>
</dbReference>
<evidence type="ECO:0000313" key="7">
    <source>
        <dbReference type="EMBL" id="EAR94021.1"/>
    </source>
</evidence>
<keyword evidence="2" id="KW-0653">Protein transport</keyword>
<keyword evidence="4" id="KW-0175">Coiled coil</keyword>
<keyword evidence="1" id="KW-0963">Cytoplasm</keyword>
<gene>
    <name evidence="7" type="ORF">TTHERM_00227350</name>
</gene>
<dbReference type="GeneID" id="7831274"/>
<keyword evidence="3" id="KW-0811">Translocation</keyword>
<dbReference type="eggNOG" id="ENOG502S81G">
    <property type="taxonomic scope" value="Eukaryota"/>
</dbReference>
<feature type="coiled-coil region" evidence="4">
    <location>
        <begin position="647"/>
        <end position="692"/>
    </location>
</feature>
<evidence type="ECO:0000256" key="3">
    <source>
        <dbReference type="ARBA" id="ARBA00023010"/>
    </source>
</evidence>